<gene>
    <name evidence="2" type="ORF">Pan189_29880</name>
</gene>
<dbReference type="InterPro" id="IPR000073">
    <property type="entry name" value="AB_hydrolase_1"/>
</dbReference>
<feature type="domain" description="AB hydrolase-1" evidence="1">
    <location>
        <begin position="45"/>
        <end position="229"/>
    </location>
</feature>
<reference evidence="2 3" key="1">
    <citation type="submission" date="2019-02" db="EMBL/GenBank/DDBJ databases">
        <title>Deep-cultivation of Planctomycetes and their phenomic and genomic characterization uncovers novel biology.</title>
        <authorList>
            <person name="Wiegand S."/>
            <person name="Jogler M."/>
            <person name="Boedeker C."/>
            <person name="Pinto D."/>
            <person name="Vollmers J."/>
            <person name="Rivas-Marin E."/>
            <person name="Kohn T."/>
            <person name="Peeters S.H."/>
            <person name="Heuer A."/>
            <person name="Rast P."/>
            <person name="Oberbeckmann S."/>
            <person name="Bunk B."/>
            <person name="Jeske O."/>
            <person name="Meyerdierks A."/>
            <person name="Storesund J.E."/>
            <person name="Kallscheuer N."/>
            <person name="Luecker S."/>
            <person name="Lage O.M."/>
            <person name="Pohl T."/>
            <person name="Merkel B.J."/>
            <person name="Hornburger P."/>
            <person name="Mueller R.-W."/>
            <person name="Bruemmer F."/>
            <person name="Labrenz M."/>
            <person name="Spormann A.M."/>
            <person name="Op den Camp H."/>
            <person name="Overmann J."/>
            <person name="Amann R."/>
            <person name="Jetten M.S.M."/>
            <person name="Mascher T."/>
            <person name="Medema M.H."/>
            <person name="Devos D.P."/>
            <person name="Kaster A.-K."/>
            <person name="Ovreas L."/>
            <person name="Rohde M."/>
            <person name="Galperin M.Y."/>
            <person name="Jogler C."/>
        </authorList>
    </citation>
    <scope>NUCLEOTIDE SEQUENCE [LARGE SCALE GENOMIC DNA]</scope>
    <source>
        <strain evidence="2 3">Pan189</strain>
    </source>
</reference>
<sequence>MTSSRLILFPPPGADERLVAPQREAIPDLIVPEWLQPEENELLADYADRLVEIRLGGATGVIDKDEPIYVGGISFGGPVAIEVTRQLQRRNVTPRGLLLVGSVRHYDAIPEKFRLRQDMRKSLPARIVRDVLVGPVTTMFTAIDRLAPEHIGLVRSMAREADLELLGWAAEGIAKWSFTNGDAGELTTPLHQIHGERDRVLPVRAGDADVVIAGGGHLINLSNADEVNRFLLDRLEEDQPL</sequence>
<dbReference type="Gene3D" id="3.40.50.1820">
    <property type="entry name" value="alpha/beta hydrolase"/>
    <property type="match status" value="1"/>
</dbReference>
<dbReference type="OrthoDB" id="211846at2"/>
<accession>A0A517R437</accession>
<evidence type="ECO:0000259" key="1">
    <source>
        <dbReference type="Pfam" id="PF12697"/>
    </source>
</evidence>
<dbReference type="GO" id="GO:0016787">
    <property type="term" value="F:hydrolase activity"/>
    <property type="evidence" value="ECO:0007669"/>
    <property type="project" value="UniProtKB-KW"/>
</dbReference>
<name>A0A517R437_9PLAN</name>
<dbReference type="EMBL" id="CP036268">
    <property type="protein sequence ID" value="QDT38593.1"/>
    <property type="molecule type" value="Genomic_DNA"/>
</dbReference>
<dbReference type="Proteomes" id="UP000317318">
    <property type="component" value="Chromosome"/>
</dbReference>
<keyword evidence="3" id="KW-1185">Reference proteome</keyword>
<keyword evidence="2" id="KW-0378">Hydrolase</keyword>
<dbReference type="RefSeq" id="WP_145364686.1">
    <property type="nucleotide sequence ID" value="NZ_CP036268.1"/>
</dbReference>
<protein>
    <submittedName>
        <fullName evidence="2">Alpha/beta hydrolase family protein</fullName>
    </submittedName>
</protein>
<dbReference type="SUPFAM" id="SSF53474">
    <property type="entry name" value="alpha/beta-Hydrolases"/>
    <property type="match status" value="1"/>
</dbReference>
<evidence type="ECO:0000313" key="2">
    <source>
        <dbReference type="EMBL" id="QDT38593.1"/>
    </source>
</evidence>
<evidence type="ECO:0000313" key="3">
    <source>
        <dbReference type="Proteomes" id="UP000317318"/>
    </source>
</evidence>
<dbReference type="InterPro" id="IPR029058">
    <property type="entry name" value="AB_hydrolase_fold"/>
</dbReference>
<dbReference type="KEGG" id="svp:Pan189_29880"/>
<dbReference type="Pfam" id="PF12697">
    <property type="entry name" value="Abhydrolase_6"/>
    <property type="match status" value="1"/>
</dbReference>
<dbReference type="AlphaFoldDB" id="A0A517R437"/>
<organism evidence="2 3">
    <name type="scientific">Stratiformator vulcanicus</name>
    <dbReference type="NCBI Taxonomy" id="2527980"/>
    <lineage>
        <taxon>Bacteria</taxon>
        <taxon>Pseudomonadati</taxon>
        <taxon>Planctomycetota</taxon>
        <taxon>Planctomycetia</taxon>
        <taxon>Planctomycetales</taxon>
        <taxon>Planctomycetaceae</taxon>
        <taxon>Stratiformator</taxon>
    </lineage>
</organism>
<proteinExistence type="predicted"/>